<dbReference type="InterPro" id="IPR009091">
    <property type="entry name" value="RCC1/BLIP-II"/>
</dbReference>
<dbReference type="PROSITE" id="PS50012">
    <property type="entry name" value="RCC1_3"/>
    <property type="match status" value="3"/>
</dbReference>
<reference evidence="4 5" key="1">
    <citation type="submission" date="2024-03" db="EMBL/GenBank/DDBJ databases">
        <title>Adaptation during the transition from Ophiocordyceps entomopathogen to insect associate is accompanied by gene loss and intensified selection.</title>
        <authorList>
            <person name="Ward C.M."/>
            <person name="Onetto C.A."/>
            <person name="Borneman A.R."/>
        </authorList>
    </citation>
    <scope>NUCLEOTIDE SEQUENCE [LARGE SCALE GENOMIC DNA]</scope>
    <source>
        <strain evidence="4">AWRI1</strain>
        <tissue evidence="4">Single Adult Female</tissue>
    </source>
</reference>
<dbReference type="Proteomes" id="UP001367676">
    <property type="component" value="Unassembled WGS sequence"/>
</dbReference>
<evidence type="ECO:0000313" key="4">
    <source>
        <dbReference type="EMBL" id="KAK7604749.1"/>
    </source>
</evidence>
<feature type="repeat" description="RCC1" evidence="2">
    <location>
        <begin position="168"/>
        <end position="230"/>
    </location>
</feature>
<dbReference type="EMBL" id="JBBCAQ010000003">
    <property type="protein sequence ID" value="KAK7604749.1"/>
    <property type="molecule type" value="Genomic_DNA"/>
</dbReference>
<dbReference type="SMART" id="SM00225">
    <property type="entry name" value="BTB"/>
    <property type="match status" value="1"/>
</dbReference>
<proteinExistence type="predicted"/>
<evidence type="ECO:0000256" key="2">
    <source>
        <dbReference type="PROSITE-ProRule" id="PRU00235"/>
    </source>
</evidence>
<feature type="domain" description="BTB" evidence="3">
    <location>
        <begin position="324"/>
        <end position="390"/>
    </location>
</feature>
<feature type="repeat" description="RCC1" evidence="2">
    <location>
        <begin position="231"/>
        <end position="281"/>
    </location>
</feature>
<comment type="caution">
    <text evidence="4">The sequence shown here is derived from an EMBL/GenBank/DDBJ whole genome shotgun (WGS) entry which is preliminary data.</text>
</comment>
<gene>
    <name evidence="4" type="ORF">V9T40_005935</name>
</gene>
<dbReference type="AlphaFoldDB" id="A0AAN9TT04"/>
<evidence type="ECO:0000259" key="3">
    <source>
        <dbReference type="PROSITE" id="PS50097"/>
    </source>
</evidence>
<organism evidence="4 5">
    <name type="scientific">Parthenolecanium corni</name>
    <dbReference type="NCBI Taxonomy" id="536013"/>
    <lineage>
        <taxon>Eukaryota</taxon>
        <taxon>Metazoa</taxon>
        <taxon>Ecdysozoa</taxon>
        <taxon>Arthropoda</taxon>
        <taxon>Hexapoda</taxon>
        <taxon>Insecta</taxon>
        <taxon>Pterygota</taxon>
        <taxon>Neoptera</taxon>
        <taxon>Paraneoptera</taxon>
        <taxon>Hemiptera</taxon>
        <taxon>Sternorrhyncha</taxon>
        <taxon>Coccoidea</taxon>
        <taxon>Coccidae</taxon>
        <taxon>Parthenolecanium</taxon>
    </lineage>
</organism>
<protein>
    <recommendedName>
        <fullName evidence="3">BTB domain-containing protein</fullName>
    </recommendedName>
</protein>
<accession>A0AAN9TT04</accession>
<dbReference type="InterPro" id="IPR000408">
    <property type="entry name" value="Reg_chr_condens"/>
</dbReference>
<dbReference type="SUPFAM" id="SSF50985">
    <property type="entry name" value="RCC1/BLIP-II"/>
    <property type="match status" value="1"/>
</dbReference>
<dbReference type="InterPro" id="IPR000210">
    <property type="entry name" value="BTB/POZ_dom"/>
</dbReference>
<name>A0AAN9TT04_9HEMI</name>
<dbReference type="PROSITE" id="PS50097">
    <property type="entry name" value="BTB"/>
    <property type="match status" value="1"/>
</dbReference>
<dbReference type="Gene3D" id="2.130.10.30">
    <property type="entry name" value="Regulator of chromosome condensation 1/beta-lactamase-inhibitor protein II"/>
    <property type="match status" value="2"/>
</dbReference>
<evidence type="ECO:0000256" key="1">
    <source>
        <dbReference type="ARBA" id="ARBA00022737"/>
    </source>
</evidence>
<dbReference type="PRINTS" id="PR00633">
    <property type="entry name" value="RCCNDNSATION"/>
</dbReference>
<dbReference type="Pfam" id="PF13540">
    <property type="entry name" value="RCC1_2"/>
    <property type="match status" value="2"/>
</dbReference>
<dbReference type="PANTHER" id="PTHR22872">
    <property type="entry name" value="BTK-BINDING PROTEIN-RELATED"/>
    <property type="match status" value="1"/>
</dbReference>
<keyword evidence="1" id="KW-0677">Repeat</keyword>
<dbReference type="Pfam" id="PF00651">
    <property type="entry name" value="BTB"/>
    <property type="match status" value="1"/>
</dbReference>
<dbReference type="Gene3D" id="3.30.710.10">
    <property type="entry name" value="Potassium Channel Kv1.1, Chain A"/>
    <property type="match status" value="1"/>
</dbReference>
<sequence length="489" mass="55237">MELNDWSILKPLMQYFLKTVRSALVFGSEGNEALLITQDDHVYGIGTNKSGCLGFGDETPRTTPTEILSLSGKGVKGNNNNSHWEFHLLSLGFAVGGTRNSSSPSGDNTCVSSTFVIAYLHSGQIYQWGFIPWTGTTLLEAVFVHKLDNKVVEVACGYSHCVALCENGQVYTWGSNEKGQLGRQLRKENDENNDVPPEKFEIDRVGGILDGKIVIQVSSGAEFTVVVLSNGQAVSWGSNEHHQLGVDSSSSFIDIPTKVQYSSYVIEVACGREVDCSLKNVVYHSVYESFRRCVSVMPKPLNPPKSPRTLVEIMDNAFENRDSCDLIIKVDGKEFHVHRKILMLRSEFFRTIFARWLDANEKVLVMKETNHKVIGTYLKFIYSDTVEDDLDLDLAIDMLLMADEYGDNDLKTVCERIIKEKLTIERVADIYPLISKIKNVEDLNARCMELIYCKPENFEIMVNSQAYKRWDSETLQMFVPQFAKRRRLN</sequence>
<dbReference type="SUPFAM" id="SSF54695">
    <property type="entry name" value="POZ domain"/>
    <property type="match status" value="1"/>
</dbReference>
<keyword evidence="5" id="KW-1185">Reference proteome</keyword>
<dbReference type="InterPro" id="IPR051625">
    <property type="entry name" value="Signaling_Regulatory_Domain"/>
</dbReference>
<feature type="repeat" description="RCC1" evidence="2">
    <location>
        <begin position="123"/>
        <end position="167"/>
    </location>
</feature>
<evidence type="ECO:0000313" key="5">
    <source>
        <dbReference type="Proteomes" id="UP001367676"/>
    </source>
</evidence>
<dbReference type="InterPro" id="IPR011333">
    <property type="entry name" value="SKP1/BTB/POZ_sf"/>
</dbReference>